<dbReference type="PANTHER" id="PTHR47019">
    <property type="entry name" value="LIPID II FLIPPASE MURJ"/>
    <property type="match status" value="1"/>
</dbReference>
<keyword evidence="5 8" id="KW-0573">Peptidoglycan synthesis</keyword>
<protein>
    <recommendedName>
        <fullName evidence="8">Probable lipid II flippase MurJ</fullName>
    </recommendedName>
</protein>
<evidence type="ECO:0000256" key="2">
    <source>
        <dbReference type="ARBA" id="ARBA00022475"/>
    </source>
</evidence>
<reference evidence="10 11" key="1">
    <citation type="journal article" date="2016" name="Nat. Commun.">
        <title>Thousands of microbial genomes shed light on interconnected biogeochemical processes in an aquifer system.</title>
        <authorList>
            <person name="Anantharaman K."/>
            <person name="Brown C.T."/>
            <person name="Hug L.A."/>
            <person name="Sharon I."/>
            <person name="Castelle C.J."/>
            <person name="Probst A.J."/>
            <person name="Thomas B.C."/>
            <person name="Singh A."/>
            <person name="Wilkins M.J."/>
            <person name="Karaoz U."/>
            <person name="Brodie E.L."/>
            <person name="Williams K.H."/>
            <person name="Hubbard S.S."/>
            <person name="Banfield J.F."/>
        </authorList>
    </citation>
    <scope>NUCLEOTIDE SEQUENCE [LARGE SCALE GENOMIC DNA]</scope>
</reference>
<feature type="transmembrane region" description="Helical" evidence="8">
    <location>
        <begin position="146"/>
        <end position="166"/>
    </location>
</feature>
<evidence type="ECO:0000256" key="6">
    <source>
        <dbReference type="ARBA" id="ARBA00022989"/>
    </source>
</evidence>
<proteinExistence type="inferred from homology"/>
<feature type="transmembrane region" description="Helical" evidence="8">
    <location>
        <begin position="424"/>
        <end position="443"/>
    </location>
</feature>
<keyword evidence="3 8" id="KW-0812">Transmembrane</keyword>
<dbReference type="EMBL" id="MEVA01000001">
    <property type="protein sequence ID" value="OGC47904.1"/>
    <property type="molecule type" value="Genomic_DNA"/>
</dbReference>
<feature type="transmembrane region" description="Helical" evidence="8">
    <location>
        <begin position="173"/>
        <end position="193"/>
    </location>
</feature>
<dbReference type="InterPro" id="IPR051050">
    <property type="entry name" value="Lipid_II_flippase_MurJ/MviN"/>
</dbReference>
<feature type="transmembrane region" description="Helical" evidence="8">
    <location>
        <begin position="287"/>
        <end position="306"/>
    </location>
</feature>
<feature type="transmembrane region" description="Helical" evidence="8">
    <location>
        <begin position="400"/>
        <end position="418"/>
    </location>
</feature>
<keyword evidence="6 8" id="KW-1133">Transmembrane helix</keyword>
<dbReference type="NCBIfam" id="TIGR01695">
    <property type="entry name" value="murJ_mviN"/>
    <property type="match status" value="1"/>
</dbReference>
<dbReference type="GO" id="GO:0071555">
    <property type="term" value="P:cell wall organization"/>
    <property type="evidence" value="ECO:0007669"/>
    <property type="project" value="UniProtKB-UniRule"/>
</dbReference>
<dbReference type="CDD" id="cd13123">
    <property type="entry name" value="MATE_MurJ_like"/>
    <property type="match status" value="1"/>
</dbReference>
<feature type="transmembrane region" description="Helical" evidence="8">
    <location>
        <begin position="463"/>
        <end position="480"/>
    </location>
</feature>
<dbReference type="GO" id="GO:0015648">
    <property type="term" value="F:lipid-linked peptidoglycan transporter activity"/>
    <property type="evidence" value="ECO:0007669"/>
    <property type="project" value="UniProtKB-UniRule"/>
</dbReference>
<organism evidence="10 11">
    <name type="scientific">candidate division WWE3 bacterium RIFCSPHIGHO2_01_FULL_42_13</name>
    <dbReference type="NCBI Taxonomy" id="1802617"/>
    <lineage>
        <taxon>Bacteria</taxon>
        <taxon>Katanobacteria</taxon>
    </lineage>
</organism>
<dbReference type="PIRSF" id="PIRSF002869">
    <property type="entry name" value="MviN"/>
    <property type="match status" value="1"/>
</dbReference>
<gene>
    <name evidence="8" type="primary">murJ</name>
    <name evidence="10" type="ORF">A2886_01450</name>
</gene>
<evidence type="ECO:0000313" key="10">
    <source>
        <dbReference type="EMBL" id="OGC47904.1"/>
    </source>
</evidence>
<dbReference type="GO" id="GO:0009252">
    <property type="term" value="P:peptidoglycan biosynthetic process"/>
    <property type="evidence" value="ECO:0007669"/>
    <property type="project" value="UniProtKB-UniRule"/>
</dbReference>
<accession>A0A1F4USH5</accession>
<dbReference type="HAMAP" id="MF_02078">
    <property type="entry name" value="MurJ_MviN"/>
    <property type="match status" value="1"/>
</dbReference>
<name>A0A1F4USH5_UNCKA</name>
<feature type="transmembrane region" description="Helical" evidence="8">
    <location>
        <begin position="20"/>
        <end position="37"/>
    </location>
</feature>
<evidence type="ECO:0000256" key="1">
    <source>
        <dbReference type="ARBA" id="ARBA00004651"/>
    </source>
</evidence>
<evidence type="ECO:0000256" key="5">
    <source>
        <dbReference type="ARBA" id="ARBA00022984"/>
    </source>
</evidence>
<keyword evidence="7 8" id="KW-0472">Membrane</keyword>
<dbReference type="Proteomes" id="UP000176608">
    <property type="component" value="Unassembled WGS sequence"/>
</dbReference>
<dbReference type="PRINTS" id="PR01806">
    <property type="entry name" value="VIRFACTRMVIN"/>
</dbReference>
<evidence type="ECO:0000256" key="3">
    <source>
        <dbReference type="ARBA" id="ARBA00022692"/>
    </source>
</evidence>
<feature type="transmembrane region" description="Helical" evidence="8">
    <location>
        <begin position="327"/>
        <end position="345"/>
    </location>
</feature>
<dbReference type="GO" id="GO:0008360">
    <property type="term" value="P:regulation of cell shape"/>
    <property type="evidence" value="ECO:0007669"/>
    <property type="project" value="UniProtKB-UniRule"/>
</dbReference>
<dbReference type="Pfam" id="PF03023">
    <property type="entry name" value="MurJ"/>
    <property type="match status" value="1"/>
</dbReference>
<evidence type="ECO:0000256" key="7">
    <source>
        <dbReference type="ARBA" id="ARBA00023136"/>
    </source>
</evidence>
<feature type="transmembrane region" description="Helical" evidence="8">
    <location>
        <begin position="67"/>
        <end position="85"/>
    </location>
</feature>
<keyword evidence="8 9" id="KW-0961">Cell wall biogenesis/degradation</keyword>
<feature type="transmembrane region" description="Helical" evidence="8">
    <location>
        <begin position="365"/>
        <end position="388"/>
    </location>
</feature>
<comment type="function">
    <text evidence="8 9">Involved in peptidoglycan biosynthesis. Transports lipid-linked peptidoglycan precursors from the inner to the outer leaflet of the cytoplasmic membrane.</text>
</comment>
<dbReference type="PANTHER" id="PTHR47019:SF1">
    <property type="entry name" value="LIPID II FLIPPASE MURJ"/>
    <property type="match status" value="1"/>
</dbReference>
<comment type="pathway">
    <text evidence="8">Cell wall biogenesis; peptidoglycan biosynthesis.</text>
</comment>
<keyword evidence="8 9" id="KW-0813">Transport</keyword>
<feature type="transmembrane region" description="Helical" evidence="8">
    <location>
        <begin position="106"/>
        <end position="126"/>
    </location>
</feature>
<evidence type="ECO:0000256" key="8">
    <source>
        <dbReference type="HAMAP-Rule" id="MF_02078"/>
    </source>
</evidence>
<dbReference type="GO" id="GO:0034204">
    <property type="term" value="P:lipid translocation"/>
    <property type="evidence" value="ECO:0007669"/>
    <property type="project" value="TreeGrafter"/>
</dbReference>
<comment type="similarity">
    <text evidence="8 9">Belongs to the MurJ/MviN family.</text>
</comment>
<dbReference type="AlphaFoldDB" id="A0A1F4USH5"/>
<feature type="transmembrane region" description="Helical" evidence="8">
    <location>
        <begin position="254"/>
        <end position="281"/>
    </location>
</feature>
<evidence type="ECO:0000313" key="11">
    <source>
        <dbReference type="Proteomes" id="UP000176608"/>
    </source>
</evidence>
<dbReference type="GO" id="GO:0005886">
    <property type="term" value="C:plasma membrane"/>
    <property type="evidence" value="ECO:0007669"/>
    <property type="project" value="UniProtKB-SubCell"/>
</dbReference>
<feature type="transmembrane region" description="Helical" evidence="8">
    <location>
        <begin position="199"/>
        <end position="220"/>
    </location>
</feature>
<evidence type="ECO:0000256" key="4">
    <source>
        <dbReference type="ARBA" id="ARBA00022960"/>
    </source>
</evidence>
<feature type="transmembrane region" description="Helical" evidence="8">
    <location>
        <begin position="492"/>
        <end position="516"/>
    </location>
</feature>
<sequence>MVNKILQSGGSFLMRTQKTILSAAFVIAFTYGLAAILSLVRSRLLAGFFGTDVELAIFYTADKIPSFIYSLLVVGTISTVFIPVFTNIRKQDPVQAWKTASSMINISILVFGFLGILVYLLAPTLINALSLGKFTSDQVMLGANLMRIMIGAQLLLILSSFITSLLQSFKYFILPALAPILYNLGMIGGVMFLTPKYGIYGPAYGVVIGAVLHLGIQIPLARKINFDYKLLLNFKDRGIKEIFSLMPSRIFGSALVQVSTIINNSLAILVSTSSVVIFRFADQLQSFPVNLFGASIALAALPTLSFEADEVDRVNFKKTFLTSFHQMMFLVIPASVILLILRVPLVRLVFGAANFPWEATVKTSYTLAFFSISVLAQSSVYLLTRAFFALKDTATPVKVNVFNMLFSTGLSLFLVRYLGLGIWAVAFSFSMAAWVDMLLLLVLLGRKIGGWEWKALIKPFTKISYSAIFMAIVLYVPLKFLDRLVFDTTRTLPLVILTAMVTLAGIASYLFFTWLFKVEEIELLYKLARRLNLSRQPVVESVPEAIQG</sequence>
<keyword evidence="2 8" id="KW-1003">Cell membrane</keyword>
<dbReference type="UniPathway" id="UPA00219"/>
<dbReference type="STRING" id="1802617.A2886_01450"/>
<comment type="caution">
    <text evidence="10">The sequence shown here is derived from an EMBL/GenBank/DDBJ whole genome shotgun (WGS) entry which is preliminary data.</text>
</comment>
<comment type="subcellular location">
    <subcellularLocation>
        <location evidence="1 8">Cell membrane</location>
        <topology evidence="1 8">Multi-pass membrane protein</topology>
    </subcellularLocation>
</comment>
<dbReference type="InterPro" id="IPR004268">
    <property type="entry name" value="MurJ"/>
</dbReference>
<keyword evidence="4 8" id="KW-0133">Cell shape</keyword>
<evidence type="ECO:0000256" key="9">
    <source>
        <dbReference type="PIRNR" id="PIRNR002869"/>
    </source>
</evidence>